<evidence type="ECO:0008006" key="3">
    <source>
        <dbReference type="Google" id="ProtNLM"/>
    </source>
</evidence>
<name>B9RTH0_RICCO</name>
<evidence type="ECO:0000313" key="2">
    <source>
        <dbReference type="Proteomes" id="UP000008311"/>
    </source>
</evidence>
<dbReference type="EMBL" id="EQ973814">
    <property type="protein sequence ID" value="EEF45202.1"/>
    <property type="molecule type" value="Genomic_DNA"/>
</dbReference>
<reference evidence="2" key="1">
    <citation type="journal article" date="2010" name="Nat. Biotechnol.">
        <title>Draft genome sequence of the oilseed species Ricinus communis.</title>
        <authorList>
            <person name="Chan A.P."/>
            <person name="Crabtree J."/>
            <person name="Zhao Q."/>
            <person name="Lorenzi H."/>
            <person name="Orvis J."/>
            <person name="Puiu D."/>
            <person name="Melake-Berhan A."/>
            <person name="Jones K.M."/>
            <person name="Redman J."/>
            <person name="Chen G."/>
            <person name="Cahoon E.B."/>
            <person name="Gedil M."/>
            <person name="Stanke M."/>
            <person name="Haas B.J."/>
            <person name="Wortman J.R."/>
            <person name="Fraser-Liggett C.M."/>
            <person name="Ravel J."/>
            <person name="Rabinowicz P.D."/>
        </authorList>
    </citation>
    <scope>NUCLEOTIDE SEQUENCE [LARGE SCALE GENOMIC DNA]</scope>
    <source>
        <strain evidence="2">cv. Hale</strain>
    </source>
</reference>
<dbReference type="Proteomes" id="UP000008311">
    <property type="component" value="Unassembled WGS sequence"/>
</dbReference>
<dbReference type="InParanoid" id="B9RTH0"/>
<keyword evidence="2" id="KW-1185">Reference proteome</keyword>
<evidence type="ECO:0000313" key="1">
    <source>
        <dbReference type="EMBL" id="EEF45202.1"/>
    </source>
</evidence>
<sequence>MLSRDWEVKVVHVYTEANFAQSWLAAYARSRAVGYHLISDSLAETQVHQLRWRPAPTEIAPKNYAAVVAYPHPDRQLLGLPISPKLPPVSNLATRFSMTT</sequence>
<dbReference type="AlphaFoldDB" id="B9RTH0"/>
<accession>B9RTH0</accession>
<gene>
    <name evidence="1" type="ORF">RCOM_0910230</name>
</gene>
<proteinExistence type="predicted"/>
<organism evidence="1 2">
    <name type="scientific">Ricinus communis</name>
    <name type="common">Castor bean</name>
    <dbReference type="NCBI Taxonomy" id="3988"/>
    <lineage>
        <taxon>Eukaryota</taxon>
        <taxon>Viridiplantae</taxon>
        <taxon>Streptophyta</taxon>
        <taxon>Embryophyta</taxon>
        <taxon>Tracheophyta</taxon>
        <taxon>Spermatophyta</taxon>
        <taxon>Magnoliopsida</taxon>
        <taxon>eudicotyledons</taxon>
        <taxon>Gunneridae</taxon>
        <taxon>Pentapetalae</taxon>
        <taxon>rosids</taxon>
        <taxon>fabids</taxon>
        <taxon>Malpighiales</taxon>
        <taxon>Euphorbiaceae</taxon>
        <taxon>Acalyphoideae</taxon>
        <taxon>Acalypheae</taxon>
        <taxon>Ricinus</taxon>
    </lineage>
</organism>
<protein>
    <recommendedName>
        <fullName evidence="3">RNase H type-1 domain-containing protein</fullName>
    </recommendedName>
</protein>